<name>A0A2S5DI53_9NEIS</name>
<evidence type="ECO:0008006" key="3">
    <source>
        <dbReference type="Google" id="ProtNLM"/>
    </source>
</evidence>
<dbReference type="AlphaFoldDB" id="A0A2S5DI53"/>
<dbReference type="Proteomes" id="UP000237082">
    <property type="component" value="Unassembled WGS sequence"/>
</dbReference>
<comment type="caution">
    <text evidence="1">The sequence shown here is derived from an EMBL/GenBank/DDBJ whole genome shotgun (WGS) entry which is preliminary data.</text>
</comment>
<dbReference type="OrthoDB" id="3611744at2"/>
<evidence type="ECO:0000313" key="1">
    <source>
        <dbReference type="EMBL" id="POZ62682.1"/>
    </source>
</evidence>
<sequence>MQPYFFPYLGHFALIAQAEKWVVFDLTQYTHKSWMTRNRVLHPSGGWNYIAVPLANGSTAIRIHEARVQDLAASKNSLLGKLSHYRKRAPFYRQTVALIEEGFAAANGSDSLVNLNLQTLKATCSYLGLPFHHVVASARHYPVPEDMGPGDWAPLIAEQEGATRYINPLGGRELFERAAFARRGIELKFLDFQPMRYATADLAFEPGLSVLDALMWNAPAEVLKALRENASLIDA</sequence>
<dbReference type="Pfam" id="PF08889">
    <property type="entry name" value="WbqC"/>
    <property type="match status" value="1"/>
</dbReference>
<dbReference type="EMBL" id="PQWB01000026">
    <property type="protein sequence ID" value="POZ62682.1"/>
    <property type="molecule type" value="Genomic_DNA"/>
</dbReference>
<dbReference type="InterPro" id="IPR014985">
    <property type="entry name" value="WbqC"/>
</dbReference>
<reference evidence="2" key="1">
    <citation type="submission" date="2018-02" db="EMBL/GenBank/DDBJ databases">
        <authorList>
            <person name="O'Hara-Hanley K."/>
            <person name="Soby S."/>
        </authorList>
    </citation>
    <scope>NUCLEOTIDE SEQUENCE [LARGE SCALE GENOMIC DNA]</scope>
    <source>
        <strain evidence="2">MWU14-2602</strain>
    </source>
</reference>
<proteinExistence type="predicted"/>
<accession>A0A2S5DI53</accession>
<protein>
    <recommendedName>
        <fullName evidence="3">Glycine transferase</fullName>
    </recommendedName>
</protein>
<evidence type="ECO:0000313" key="2">
    <source>
        <dbReference type="Proteomes" id="UP000237082"/>
    </source>
</evidence>
<keyword evidence="2" id="KW-1185">Reference proteome</keyword>
<organism evidence="1 2">
    <name type="scientific">Chromobacterium alticapitis</name>
    <dbReference type="NCBI Taxonomy" id="2073169"/>
    <lineage>
        <taxon>Bacteria</taxon>
        <taxon>Pseudomonadati</taxon>
        <taxon>Pseudomonadota</taxon>
        <taxon>Betaproteobacteria</taxon>
        <taxon>Neisseriales</taxon>
        <taxon>Chromobacteriaceae</taxon>
        <taxon>Chromobacterium</taxon>
    </lineage>
</organism>
<gene>
    <name evidence="1" type="ORF">C2I19_07260</name>
</gene>